<comment type="catalytic activity">
    <reaction evidence="9 10">
        <text>L-arginyl-[protein] + NAD(+) = N(omega)-(ADP-D-ribosyl)-L-arginyl-[protein] + nicotinamide + H(+)</text>
        <dbReference type="Rhea" id="RHEA:19149"/>
        <dbReference type="Rhea" id="RHEA-COMP:10532"/>
        <dbReference type="Rhea" id="RHEA-COMP:15087"/>
        <dbReference type="ChEBI" id="CHEBI:15378"/>
        <dbReference type="ChEBI" id="CHEBI:17154"/>
        <dbReference type="ChEBI" id="CHEBI:29965"/>
        <dbReference type="ChEBI" id="CHEBI:57540"/>
        <dbReference type="ChEBI" id="CHEBI:142554"/>
        <dbReference type="EC" id="2.4.2.31"/>
    </reaction>
</comment>
<evidence type="ECO:0000256" key="1">
    <source>
        <dbReference type="ARBA" id="ARBA00009558"/>
    </source>
</evidence>
<feature type="chain" id="PRO_5035341393" description="NAD(P)(+)--arginine ADP-ribosyltransferase" evidence="10">
    <location>
        <begin position="24"/>
        <end position="477"/>
    </location>
</feature>
<proteinExistence type="inferred from homology"/>
<dbReference type="GO" id="GO:0106274">
    <property type="term" value="F:NAD+-protein-arginine ADP-ribosyltransferase activity"/>
    <property type="evidence" value="ECO:0007669"/>
    <property type="project" value="UniProtKB-EC"/>
</dbReference>
<organism evidence="12 13">
    <name type="scientific">Xenopus laevis</name>
    <name type="common">African clawed frog</name>
    <dbReference type="NCBI Taxonomy" id="8355"/>
    <lineage>
        <taxon>Eukaryota</taxon>
        <taxon>Metazoa</taxon>
        <taxon>Chordata</taxon>
        <taxon>Craniata</taxon>
        <taxon>Vertebrata</taxon>
        <taxon>Euteleostomi</taxon>
        <taxon>Amphibia</taxon>
        <taxon>Batrachia</taxon>
        <taxon>Anura</taxon>
        <taxon>Pipoidea</taxon>
        <taxon>Pipidae</taxon>
        <taxon>Xenopodinae</taxon>
        <taxon>Xenopus</taxon>
        <taxon>Xenopus</taxon>
    </lineage>
</organism>
<dbReference type="GO" id="GO:0003950">
    <property type="term" value="F:NAD+ poly-ADP-ribosyltransferase activity"/>
    <property type="evidence" value="ECO:0000318"/>
    <property type="project" value="GO_Central"/>
</dbReference>
<evidence type="ECO:0000313" key="12">
    <source>
        <dbReference type="Proteomes" id="UP000186698"/>
    </source>
</evidence>
<dbReference type="PANTHER" id="PTHR10339">
    <property type="entry name" value="ADP-RIBOSYLTRANSFERASE"/>
    <property type="match status" value="1"/>
</dbReference>
<dbReference type="GO" id="GO:0016779">
    <property type="term" value="F:nucleotidyltransferase activity"/>
    <property type="evidence" value="ECO:0007669"/>
    <property type="project" value="UniProtKB-KW"/>
</dbReference>
<evidence type="ECO:0000256" key="4">
    <source>
        <dbReference type="ARBA" id="ARBA00022695"/>
    </source>
</evidence>
<keyword evidence="11" id="KW-0472">Membrane</keyword>
<keyword evidence="3 10" id="KW-0808">Transferase</keyword>
<keyword evidence="8" id="KW-1015">Disulfide bond</keyword>
<dbReference type="OrthoDB" id="423533at2759"/>
<gene>
    <name evidence="13" type="primary">LOC108707769</name>
</gene>
<evidence type="ECO:0000256" key="10">
    <source>
        <dbReference type="RuleBase" id="RU361228"/>
    </source>
</evidence>
<dbReference type="KEGG" id="xla:108707769"/>
<feature type="signal peptide" evidence="10">
    <location>
        <begin position="1"/>
        <end position="23"/>
    </location>
</feature>
<evidence type="ECO:0000256" key="11">
    <source>
        <dbReference type="SAM" id="Phobius"/>
    </source>
</evidence>
<evidence type="ECO:0000256" key="9">
    <source>
        <dbReference type="ARBA" id="ARBA00047597"/>
    </source>
</evidence>
<dbReference type="InterPro" id="IPR050999">
    <property type="entry name" value="ADP-ribosyltransferase_ARG"/>
</dbReference>
<dbReference type="PROSITE" id="PS01291">
    <property type="entry name" value="ART"/>
    <property type="match status" value="1"/>
</dbReference>
<evidence type="ECO:0000256" key="6">
    <source>
        <dbReference type="ARBA" id="ARBA00022857"/>
    </source>
</evidence>
<dbReference type="Gene3D" id="3.90.176.10">
    <property type="entry name" value="Toxin ADP-ribosyltransferase, Chain A, domain 1"/>
    <property type="match status" value="1"/>
</dbReference>
<dbReference type="PRINTS" id="PR00970">
    <property type="entry name" value="RIBTRNSFRASE"/>
</dbReference>
<dbReference type="CTD" id="108707769"/>
<keyword evidence="11" id="KW-1133">Transmembrane helix</keyword>
<dbReference type="Proteomes" id="UP000186698">
    <property type="component" value="Chromosome 2L"/>
</dbReference>
<keyword evidence="2 10" id="KW-0328">Glycosyltransferase</keyword>
<dbReference type="EC" id="2.4.2.31" evidence="10"/>
<dbReference type="RefSeq" id="XP_041438680.1">
    <property type="nucleotide sequence ID" value="XM_041582746.1"/>
</dbReference>
<keyword evidence="6 10" id="KW-0521">NADP</keyword>
<keyword evidence="4" id="KW-0548">Nucleotidyltransferase</keyword>
<keyword evidence="5 10" id="KW-0732">Signal</keyword>
<dbReference type="InterPro" id="IPR000768">
    <property type="entry name" value="ART"/>
</dbReference>
<dbReference type="Pfam" id="PF01129">
    <property type="entry name" value="ART"/>
    <property type="match status" value="1"/>
</dbReference>
<dbReference type="PROSITE" id="PS51996">
    <property type="entry name" value="TR_MART"/>
    <property type="match status" value="1"/>
</dbReference>
<evidence type="ECO:0000256" key="8">
    <source>
        <dbReference type="ARBA" id="ARBA00023157"/>
    </source>
</evidence>
<comment type="similarity">
    <text evidence="1 10">Belongs to the Arg-specific ADP-ribosyltransferase family.</text>
</comment>
<dbReference type="GeneID" id="108707769"/>
<dbReference type="FunFam" id="3.90.176.10:FF:000001">
    <property type="entry name" value="NAD(P)(+)--arginine ADP-ribosyltransferase"/>
    <property type="match status" value="1"/>
</dbReference>
<keyword evidence="7 10" id="KW-0520">NAD</keyword>
<evidence type="ECO:0000256" key="2">
    <source>
        <dbReference type="ARBA" id="ARBA00022676"/>
    </source>
</evidence>
<keyword evidence="11" id="KW-0812">Transmembrane</keyword>
<protein>
    <recommendedName>
        <fullName evidence="10">NAD(P)(+)--arginine ADP-ribosyltransferase</fullName>
        <ecNumber evidence="10">2.4.2.31</ecNumber>
    </recommendedName>
    <alternativeName>
        <fullName evidence="10">Mono(ADP-ribosyl)transferase</fullName>
    </alternativeName>
</protein>
<dbReference type="AlphaFoldDB" id="A0A8J1MC68"/>
<evidence type="ECO:0000256" key="5">
    <source>
        <dbReference type="ARBA" id="ARBA00022729"/>
    </source>
</evidence>
<name>A0A8J1MC68_XENLA</name>
<dbReference type="SUPFAM" id="SSF56399">
    <property type="entry name" value="ADP-ribosylation"/>
    <property type="match status" value="1"/>
</dbReference>
<dbReference type="PANTHER" id="PTHR10339:SF2">
    <property type="entry name" value="ECTO-ADP-RIBOSYLTRANSFERASE 5"/>
    <property type="match status" value="1"/>
</dbReference>
<reference evidence="13" key="1">
    <citation type="submission" date="2025-08" db="UniProtKB">
        <authorList>
            <consortium name="RefSeq"/>
        </authorList>
    </citation>
    <scope>IDENTIFICATION</scope>
    <source>
        <strain evidence="13">J_2021</strain>
        <tissue evidence="13">Erythrocytes</tissue>
    </source>
</reference>
<evidence type="ECO:0000256" key="7">
    <source>
        <dbReference type="ARBA" id="ARBA00023027"/>
    </source>
</evidence>
<feature type="transmembrane region" description="Helical" evidence="11">
    <location>
        <begin position="441"/>
        <end position="460"/>
    </location>
</feature>
<evidence type="ECO:0000256" key="3">
    <source>
        <dbReference type="ARBA" id="ARBA00022679"/>
    </source>
</evidence>
<accession>A0A8J1MC68</accession>
<sequence>MRLLLLYISLEILGLRMATQVRAESYSLRYKSDAFDDQYIGCSEQMEKHMFLVLKKEKLNREFGLAWENATKKWDEIEPTLELPDDFRDEYGIALLVFTNDFPKGNPIYFQLNNNLSRAGISRDHYMKEFHFKALHFYLTRALQLLKPDCNQTHMAYRGSASTYTLTPLFNFGKFTSSSLDKKVALKFGTGAVFRIETCFGASIGDFSFFPAEAEVLIPTTEQFRFIKQVKSLHVIESTGVQCSYFNCAYLGADKQTERKCHLGIDTEVNEMRSENGHCEEQEERIAAMEELMGTNHLRWSDNEKQMDAIEIGAHISAQEFETRIENLIKVMVFLFLQSNYSQEISILENEISRLREMCQASLLIWRQLKDYELPEQVQKLSNFKGEATKTMKTHGTKISDLEEALDYIANLYIKVSKHHVTMNRRTEQIKEDVEMMKKKIGIGLTIIIVIIFCLFVQHYRYCMSPNVREQHPLIFT</sequence>
<keyword evidence="12" id="KW-1185">Reference proteome</keyword>
<evidence type="ECO:0000313" key="13">
    <source>
        <dbReference type="RefSeq" id="XP_041438680.1"/>
    </source>
</evidence>